<evidence type="ECO:0000256" key="3">
    <source>
        <dbReference type="ARBA" id="ARBA00022737"/>
    </source>
</evidence>
<evidence type="ECO:0000256" key="1">
    <source>
        <dbReference type="ARBA" id="ARBA00004173"/>
    </source>
</evidence>
<name>A0AAV2KN68_KNICA</name>
<evidence type="ECO:0000256" key="5">
    <source>
        <dbReference type="RuleBase" id="RU000507"/>
    </source>
</evidence>
<sequence length="291" mass="32523">MAAQIRTLVSSQWLLEAIRNNRISPKLRILDASWYLAKTKRDARAEFAQSHISGASYFDIDECCEKSCGDLDHMLPSPERFSQYVEALGVGNDTHVVVYDTHNFGAFSAPRVWWMFRLFGHSAVSVLDGGMKHWLHSNYPVTAEYTAPEPNTFSASFNPSWVKTYEDILQNIHAKAVTVVDARSAGRFKGTEPEPRDDVLPGHYPGTVNIPFYSLLDQSGKMLPLENLAKIFKEADVDVQKPLWATCGSGVTACVVILAAHLLGHPGACLYDGSWTEWFKRAPPEYIISEK</sequence>
<dbReference type="InterPro" id="IPR001763">
    <property type="entry name" value="Rhodanese-like_dom"/>
</dbReference>
<dbReference type="InterPro" id="IPR036873">
    <property type="entry name" value="Rhodanese-like_dom_sf"/>
</dbReference>
<evidence type="ECO:0000256" key="4">
    <source>
        <dbReference type="ARBA" id="ARBA00023128"/>
    </source>
</evidence>
<dbReference type="SMART" id="SM00450">
    <property type="entry name" value="RHOD"/>
    <property type="match status" value="2"/>
</dbReference>
<dbReference type="Gene3D" id="3.40.250.10">
    <property type="entry name" value="Rhodanese-like domain"/>
    <property type="match status" value="2"/>
</dbReference>
<dbReference type="PANTHER" id="PTHR11364:SF27">
    <property type="entry name" value="SULFURTRANSFERASE"/>
    <property type="match status" value="1"/>
</dbReference>
<dbReference type="CDD" id="cd01449">
    <property type="entry name" value="TST_Repeat_2"/>
    <property type="match status" value="1"/>
</dbReference>
<comment type="subcellular location">
    <subcellularLocation>
        <location evidence="1">Mitochondrion</location>
    </subcellularLocation>
</comment>
<dbReference type="PANTHER" id="PTHR11364">
    <property type="entry name" value="THIOSULFATE SULFERTANSFERASE"/>
    <property type="match status" value="1"/>
</dbReference>
<reference evidence="7 8" key="1">
    <citation type="submission" date="2024-04" db="EMBL/GenBank/DDBJ databases">
        <authorList>
            <person name="Waldvogel A.-M."/>
            <person name="Schoenle A."/>
        </authorList>
    </citation>
    <scope>NUCLEOTIDE SEQUENCE [LARGE SCALE GENOMIC DNA]</scope>
</reference>
<proteinExistence type="predicted"/>
<dbReference type="EMBL" id="OZ035840">
    <property type="protein sequence ID" value="CAL1588819.1"/>
    <property type="molecule type" value="Genomic_DNA"/>
</dbReference>
<dbReference type="PROSITE" id="PS50206">
    <property type="entry name" value="RHODANESE_3"/>
    <property type="match status" value="2"/>
</dbReference>
<keyword evidence="8" id="KW-1185">Reference proteome</keyword>
<feature type="domain" description="Rhodanese" evidence="6">
    <location>
        <begin position="173"/>
        <end position="287"/>
    </location>
</feature>
<evidence type="ECO:0000313" key="8">
    <source>
        <dbReference type="Proteomes" id="UP001497482"/>
    </source>
</evidence>
<dbReference type="GO" id="GO:0005739">
    <property type="term" value="C:mitochondrion"/>
    <property type="evidence" value="ECO:0007669"/>
    <property type="project" value="UniProtKB-SubCell"/>
</dbReference>
<gene>
    <name evidence="7" type="ORF">KC01_LOCUS18541</name>
</gene>
<dbReference type="InterPro" id="IPR001307">
    <property type="entry name" value="Thiosulphate_STrfase_CS"/>
</dbReference>
<feature type="domain" description="Rhodanese" evidence="6">
    <location>
        <begin position="23"/>
        <end position="143"/>
    </location>
</feature>
<keyword evidence="2 5" id="KW-0808">Transferase</keyword>
<dbReference type="CDD" id="cd01448">
    <property type="entry name" value="TST_Repeat_1"/>
    <property type="match status" value="1"/>
</dbReference>
<dbReference type="AlphaFoldDB" id="A0AAV2KN68"/>
<keyword evidence="3" id="KW-0677">Repeat</keyword>
<organism evidence="7 8">
    <name type="scientific">Knipowitschia caucasica</name>
    <name type="common">Caucasian dwarf goby</name>
    <name type="synonym">Pomatoschistus caucasicus</name>
    <dbReference type="NCBI Taxonomy" id="637954"/>
    <lineage>
        <taxon>Eukaryota</taxon>
        <taxon>Metazoa</taxon>
        <taxon>Chordata</taxon>
        <taxon>Craniata</taxon>
        <taxon>Vertebrata</taxon>
        <taxon>Euteleostomi</taxon>
        <taxon>Actinopterygii</taxon>
        <taxon>Neopterygii</taxon>
        <taxon>Teleostei</taxon>
        <taxon>Neoteleostei</taxon>
        <taxon>Acanthomorphata</taxon>
        <taxon>Gobiaria</taxon>
        <taxon>Gobiiformes</taxon>
        <taxon>Gobioidei</taxon>
        <taxon>Gobiidae</taxon>
        <taxon>Gobiinae</taxon>
        <taxon>Knipowitschia</taxon>
    </lineage>
</organism>
<dbReference type="GO" id="GO:0004792">
    <property type="term" value="F:thiosulfate-cyanide sulfurtransferase activity"/>
    <property type="evidence" value="ECO:0007669"/>
    <property type="project" value="InterPro"/>
</dbReference>
<protein>
    <recommendedName>
        <fullName evidence="5">Sulfurtransferase</fullName>
    </recommendedName>
</protein>
<dbReference type="InterPro" id="IPR045078">
    <property type="entry name" value="TST/MPST-like"/>
</dbReference>
<dbReference type="Pfam" id="PF00581">
    <property type="entry name" value="Rhodanese"/>
    <property type="match status" value="2"/>
</dbReference>
<dbReference type="FunFam" id="3.40.250.10:FF:000001">
    <property type="entry name" value="Sulfurtransferase"/>
    <property type="match status" value="1"/>
</dbReference>
<dbReference type="PROSITE" id="PS00683">
    <property type="entry name" value="RHODANESE_2"/>
    <property type="match status" value="1"/>
</dbReference>
<evidence type="ECO:0000259" key="6">
    <source>
        <dbReference type="PROSITE" id="PS50206"/>
    </source>
</evidence>
<accession>A0AAV2KN68</accession>
<evidence type="ECO:0000313" key="7">
    <source>
        <dbReference type="EMBL" id="CAL1588819.1"/>
    </source>
</evidence>
<dbReference type="Proteomes" id="UP001497482">
    <property type="component" value="Chromosome 18"/>
</dbReference>
<dbReference type="FunFam" id="3.40.250.10:FF:000008">
    <property type="entry name" value="Sulfurtransferase"/>
    <property type="match status" value="1"/>
</dbReference>
<evidence type="ECO:0000256" key="2">
    <source>
        <dbReference type="ARBA" id="ARBA00022679"/>
    </source>
</evidence>
<dbReference type="SUPFAM" id="SSF52821">
    <property type="entry name" value="Rhodanese/Cell cycle control phosphatase"/>
    <property type="match status" value="2"/>
</dbReference>
<keyword evidence="4" id="KW-0496">Mitochondrion</keyword>